<sequence>MGRVKSVERRSRSQSEADRKKKSKKSKEPKKKHKKEKKKHSHKSRKDDDSRDRRGARSRDSSSSSSLSVSSTDSTGLMIKLEEERKRNLEDMKKRKELLKAMETPEEKRQRRIGKKEEKERKRKTRMGWDNEYMHYTNTDNPFGDSNILETFVWKKKLEKDGLQDISTEEVGRINRFKQEENKRELEKVKKRRLEREQERLAREEEQQQIQRDKESAQFKQFAGKEDMFHLEQARLRSKIRIKDGRAKPIDLLAQYISAEEEVDAIEMHEPYTYLNGLTISDLEDLIEDIGIYKKIELDKNLSYWNDITVIVEDELRKLRKLEHEDDEYRVALERREGINTAVAEDVVQIFKGKTAEQLQDLKQKIQSKLDGSSSGVDISYWESLMSQLKAHIARAQLRDRHQENLKRKLELLKAEQGVTEQQSDSPIPGPSSKPMSSTFKQEPDEASQESNASAASAASSASAMDDDTREYVDETIVKYDQGGYSPKMIYQDEIEPGIFVIGEEEDNARLDLARAQVLNVGQKVENVWTAEEKALQHEAKKGMTDDEALFSVESPVDQVYLWSDKYRPRKPRYFNRVHTGFEWNKYNQTHYDMDNPPPKIVQGYKFNIFYPDLIDKNATPQYFLTTCADNQDFAILRFHAGPPYEDIAFKIVNREWEYSYKRGFRCQFQNNIFQLWFHFKRYRYRR</sequence>
<feature type="domain" description="Splicing factor cactin central" evidence="6">
    <location>
        <begin position="212"/>
        <end position="402"/>
    </location>
</feature>
<feature type="compositionally biased region" description="Basic and acidic residues" evidence="4">
    <location>
        <begin position="80"/>
        <end position="120"/>
    </location>
</feature>
<accession>A0ABP1Q3S9</accession>
<feature type="compositionally biased region" description="Low complexity" evidence="4">
    <location>
        <begin position="61"/>
        <end position="74"/>
    </location>
</feature>
<dbReference type="InterPro" id="IPR018816">
    <property type="entry name" value="Cactin_central"/>
</dbReference>
<name>A0ABP1Q3S9_9HEXA</name>
<evidence type="ECO:0000256" key="2">
    <source>
        <dbReference type="ARBA" id="ARBA00034534"/>
    </source>
</evidence>
<evidence type="ECO:0000259" key="5">
    <source>
        <dbReference type="Pfam" id="PF09732"/>
    </source>
</evidence>
<gene>
    <name evidence="7" type="ORF">ODALV1_LOCUS7013</name>
</gene>
<evidence type="ECO:0000256" key="1">
    <source>
        <dbReference type="ARBA" id="ARBA00006895"/>
    </source>
</evidence>
<feature type="domain" description="Splicing factor Cactin C-terminal" evidence="5">
    <location>
        <begin position="563"/>
        <end position="687"/>
    </location>
</feature>
<proteinExistence type="inferred from homology"/>
<dbReference type="InterPro" id="IPR019134">
    <property type="entry name" value="Cactin_C"/>
</dbReference>
<dbReference type="Pfam" id="PF10312">
    <property type="entry name" value="Cactin_mid"/>
    <property type="match status" value="1"/>
</dbReference>
<comment type="caution">
    <text evidence="7">The sequence shown here is derived from an EMBL/GenBank/DDBJ whole genome shotgun (WGS) entry which is preliminary data.</text>
</comment>
<organism evidence="7 8">
    <name type="scientific">Orchesella dallaii</name>
    <dbReference type="NCBI Taxonomy" id="48710"/>
    <lineage>
        <taxon>Eukaryota</taxon>
        <taxon>Metazoa</taxon>
        <taxon>Ecdysozoa</taxon>
        <taxon>Arthropoda</taxon>
        <taxon>Hexapoda</taxon>
        <taxon>Collembola</taxon>
        <taxon>Entomobryomorpha</taxon>
        <taxon>Entomobryoidea</taxon>
        <taxon>Orchesellidae</taxon>
        <taxon>Orchesellinae</taxon>
        <taxon>Orchesella</taxon>
    </lineage>
</organism>
<keyword evidence="8" id="KW-1185">Reference proteome</keyword>
<feature type="compositionally biased region" description="Low complexity" evidence="4">
    <location>
        <begin position="449"/>
        <end position="464"/>
    </location>
</feature>
<dbReference type="Pfam" id="PF09732">
    <property type="entry name" value="CactinC_cactus"/>
    <property type="match status" value="1"/>
</dbReference>
<dbReference type="Proteomes" id="UP001642540">
    <property type="component" value="Unassembled WGS sequence"/>
</dbReference>
<feature type="coiled-coil region" evidence="3">
    <location>
        <begin position="177"/>
        <end position="216"/>
    </location>
</feature>
<protein>
    <recommendedName>
        <fullName evidence="2">Splicing factor Cactin</fullName>
    </recommendedName>
</protein>
<dbReference type="PANTHER" id="PTHR21737:SF4">
    <property type="entry name" value="SPLICING FACTOR CACTIN"/>
    <property type="match status" value="1"/>
</dbReference>
<feature type="region of interest" description="Disordered" evidence="4">
    <location>
        <begin position="414"/>
        <end position="470"/>
    </location>
</feature>
<feature type="region of interest" description="Disordered" evidence="4">
    <location>
        <begin position="1"/>
        <end position="123"/>
    </location>
</feature>
<feature type="compositionally biased region" description="Basic and acidic residues" evidence="4">
    <location>
        <begin position="45"/>
        <end position="60"/>
    </location>
</feature>
<dbReference type="EMBL" id="CAXLJM020000022">
    <property type="protein sequence ID" value="CAL8088307.1"/>
    <property type="molecule type" value="Genomic_DNA"/>
</dbReference>
<keyword evidence="3" id="KW-0175">Coiled coil</keyword>
<evidence type="ECO:0000256" key="3">
    <source>
        <dbReference type="SAM" id="Coils"/>
    </source>
</evidence>
<reference evidence="7 8" key="1">
    <citation type="submission" date="2024-08" db="EMBL/GenBank/DDBJ databases">
        <authorList>
            <person name="Cucini C."/>
            <person name="Frati F."/>
        </authorList>
    </citation>
    <scope>NUCLEOTIDE SEQUENCE [LARGE SCALE GENOMIC DNA]</scope>
</reference>
<dbReference type="SMART" id="SM01050">
    <property type="entry name" value="CactinC_cactus"/>
    <property type="match status" value="1"/>
</dbReference>
<feature type="compositionally biased region" description="Basic and acidic residues" evidence="4">
    <location>
        <begin position="1"/>
        <end position="19"/>
    </location>
</feature>
<feature type="compositionally biased region" description="Basic residues" evidence="4">
    <location>
        <begin position="20"/>
        <end position="44"/>
    </location>
</feature>
<evidence type="ECO:0000256" key="4">
    <source>
        <dbReference type="SAM" id="MobiDB-lite"/>
    </source>
</evidence>
<evidence type="ECO:0000259" key="6">
    <source>
        <dbReference type="Pfam" id="PF10312"/>
    </source>
</evidence>
<evidence type="ECO:0000313" key="8">
    <source>
        <dbReference type="Proteomes" id="UP001642540"/>
    </source>
</evidence>
<comment type="similarity">
    <text evidence="1">Belongs to the CACTIN family.</text>
</comment>
<dbReference type="PANTHER" id="PTHR21737">
    <property type="entry name" value="POLYGLUTAMINE BINDING PROTEIN 1/MARVEL MEMBRANE-ASSOCIATING DOMAIN CONTAINING 3"/>
    <property type="match status" value="1"/>
</dbReference>
<evidence type="ECO:0000313" key="7">
    <source>
        <dbReference type="EMBL" id="CAL8088307.1"/>
    </source>
</evidence>